<keyword evidence="1" id="KW-1133">Transmembrane helix</keyword>
<evidence type="ECO:0000313" key="2">
    <source>
        <dbReference type="EMBL" id="EPR43262.1"/>
    </source>
</evidence>
<protein>
    <submittedName>
        <fullName evidence="2">Uncharacterized protein</fullName>
    </submittedName>
</protein>
<feature type="transmembrane region" description="Helical" evidence="1">
    <location>
        <begin position="63"/>
        <end position="86"/>
    </location>
</feature>
<proteinExistence type="predicted"/>
<comment type="caution">
    <text evidence="2">The sequence shown here is derived from an EMBL/GenBank/DDBJ whole genome shotgun (WGS) entry which is preliminary data.</text>
</comment>
<dbReference type="eggNOG" id="ENOG50341D3">
    <property type="taxonomic scope" value="Bacteria"/>
</dbReference>
<dbReference type="EMBL" id="ATHJ01000057">
    <property type="protein sequence ID" value="EPR43262.1"/>
    <property type="molecule type" value="Genomic_DNA"/>
</dbReference>
<dbReference type="STRING" id="897.B2D07_08430"/>
<accession>S7U1U5</accession>
<evidence type="ECO:0000256" key="1">
    <source>
        <dbReference type="SAM" id="Phobius"/>
    </source>
</evidence>
<sequence>MDEFLKSRAMMTPGVAGGVTTMITGTLVSQFGLPGNWTGLVISLLLGLAVLADKSVSVYQRIVYYIINSLTIYAVAIGINTAGMAIQYSNEPGSDPAIIEREVPPDTGRFFQEWFRN</sequence>
<dbReference type="RefSeq" id="WP_020875635.1">
    <property type="nucleotide sequence ID" value="NZ_ATHJ01000057.1"/>
</dbReference>
<keyword evidence="1" id="KW-0812">Transmembrane</keyword>
<organism evidence="2 3">
    <name type="scientific">Desulfococcus multivorans DSM 2059</name>
    <dbReference type="NCBI Taxonomy" id="1121405"/>
    <lineage>
        <taxon>Bacteria</taxon>
        <taxon>Pseudomonadati</taxon>
        <taxon>Thermodesulfobacteriota</taxon>
        <taxon>Desulfobacteria</taxon>
        <taxon>Desulfobacterales</taxon>
        <taxon>Desulfococcaceae</taxon>
        <taxon>Desulfococcus</taxon>
    </lineage>
</organism>
<reference evidence="2 3" key="1">
    <citation type="journal article" date="2013" name="Genome Announc.">
        <title>Draft genome sequences for three mercury-methylating, sulfate-reducing bacteria.</title>
        <authorList>
            <person name="Brown S.D."/>
            <person name="Hurt R.A.Jr."/>
            <person name="Gilmour C.C."/>
            <person name="Elias D.A."/>
        </authorList>
    </citation>
    <scope>NUCLEOTIDE SEQUENCE [LARGE SCALE GENOMIC DNA]</scope>
    <source>
        <strain evidence="2 3">DSM 2059</strain>
    </source>
</reference>
<name>S7U1U5_DESML</name>
<dbReference type="AlphaFoldDB" id="S7U1U5"/>
<gene>
    <name evidence="2" type="ORF">dsmv_1288</name>
</gene>
<feature type="transmembrane region" description="Helical" evidence="1">
    <location>
        <begin position="37"/>
        <end position="56"/>
    </location>
</feature>
<evidence type="ECO:0000313" key="3">
    <source>
        <dbReference type="Proteomes" id="UP000014977"/>
    </source>
</evidence>
<keyword evidence="1" id="KW-0472">Membrane</keyword>
<keyword evidence="3" id="KW-1185">Reference proteome</keyword>
<dbReference type="Proteomes" id="UP000014977">
    <property type="component" value="Unassembled WGS sequence"/>
</dbReference>